<sequence length="111" mass="12305">MWPLDSKPSRCSHLSAHTLRQLVSDARNPVTAWGAWDPKPCALGAKDQSESHWTAHKGLDCQGSTALGFVRLVCKAILIKFMFSFGQGPKCSNRWVSGLRKRALRASKHFA</sequence>
<reference evidence="1" key="1">
    <citation type="submission" date="2023-08" db="EMBL/GenBank/DDBJ databases">
        <authorList>
            <person name="Chen Y."/>
            <person name="Shah S."/>
            <person name="Dougan E. K."/>
            <person name="Thang M."/>
            <person name="Chan C."/>
        </authorList>
    </citation>
    <scope>NUCLEOTIDE SEQUENCE</scope>
</reference>
<evidence type="ECO:0000313" key="1">
    <source>
        <dbReference type="EMBL" id="CAJ1385190.1"/>
    </source>
</evidence>
<keyword evidence="2" id="KW-1185">Reference proteome</keyword>
<evidence type="ECO:0000313" key="2">
    <source>
        <dbReference type="Proteomes" id="UP001178507"/>
    </source>
</evidence>
<accession>A0AA36ICN8</accession>
<dbReference type="Proteomes" id="UP001178507">
    <property type="component" value="Unassembled WGS sequence"/>
</dbReference>
<comment type="caution">
    <text evidence="1">The sequence shown here is derived from an EMBL/GenBank/DDBJ whole genome shotgun (WGS) entry which is preliminary data.</text>
</comment>
<proteinExistence type="predicted"/>
<protein>
    <submittedName>
        <fullName evidence="1">Uncharacterized protein</fullName>
    </submittedName>
</protein>
<dbReference type="EMBL" id="CAUJNA010001204">
    <property type="protein sequence ID" value="CAJ1385190.1"/>
    <property type="molecule type" value="Genomic_DNA"/>
</dbReference>
<gene>
    <name evidence="1" type="ORF">EVOR1521_LOCUS11843</name>
</gene>
<name>A0AA36ICN8_9DINO</name>
<dbReference type="AlphaFoldDB" id="A0AA36ICN8"/>
<organism evidence="1 2">
    <name type="scientific">Effrenium voratum</name>
    <dbReference type="NCBI Taxonomy" id="2562239"/>
    <lineage>
        <taxon>Eukaryota</taxon>
        <taxon>Sar</taxon>
        <taxon>Alveolata</taxon>
        <taxon>Dinophyceae</taxon>
        <taxon>Suessiales</taxon>
        <taxon>Symbiodiniaceae</taxon>
        <taxon>Effrenium</taxon>
    </lineage>
</organism>